<dbReference type="AlphaFoldDB" id="D8LFC6"/>
<dbReference type="eggNOG" id="KOG4652">
    <property type="taxonomic scope" value="Eukaryota"/>
</dbReference>
<evidence type="ECO:0000313" key="9">
    <source>
        <dbReference type="Proteomes" id="UP000002630"/>
    </source>
</evidence>
<dbReference type="PROSITE" id="PS50815">
    <property type="entry name" value="HORMA"/>
    <property type="match status" value="1"/>
</dbReference>
<keyword evidence="3" id="KW-0158">Chromosome</keyword>
<accession>D8LFC6</accession>
<dbReference type="InterPro" id="IPR036570">
    <property type="entry name" value="HORMA_dom_sf"/>
</dbReference>
<protein>
    <submittedName>
        <fullName evidence="8">Homologue of the meiosis-specific protein HOP1</fullName>
    </submittedName>
</protein>
<name>D8LFC6_ECTSI</name>
<feature type="compositionally biased region" description="Polar residues" evidence="6">
    <location>
        <begin position="9"/>
        <end position="24"/>
    </location>
</feature>
<dbReference type="OrthoDB" id="1928087at2759"/>
<feature type="compositionally biased region" description="Acidic residues" evidence="6">
    <location>
        <begin position="323"/>
        <end position="336"/>
    </location>
</feature>
<feature type="region of interest" description="Disordered" evidence="6">
    <location>
        <begin position="270"/>
        <end position="343"/>
    </location>
</feature>
<dbReference type="GO" id="GO:0005634">
    <property type="term" value="C:nucleus"/>
    <property type="evidence" value="ECO:0007669"/>
    <property type="project" value="UniProtKB-SubCell"/>
</dbReference>
<dbReference type="Proteomes" id="UP000002630">
    <property type="component" value="Linkage Group LG18"/>
</dbReference>
<reference evidence="8 9" key="1">
    <citation type="journal article" date="2010" name="Nature">
        <title>The Ectocarpus genome and the independent evolution of multicellularity in brown algae.</title>
        <authorList>
            <person name="Cock J.M."/>
            <person name="Sterck L."/>
            <person name="Rouze P."/>
            <person name="Scornet D."/>
            <person name="Allen A.E."/>
            <person name="Amoutzias G."/>
            <person name="Anthouard V."/>
            <person name="Artiguenave F."/>
            <person name="Aury J.M."/>
            <person name="Badger J.H."/>
            <person name="Beszteri B."/>
            <person name="Billiau K."/>
            <person name="Bonnet E."/>
            <person name="Bothwell J.H."/>
            <person name="Bowler C."/>
            <person name="Boyen C."/>
            <person name="Brownlee C."/>
            <person name="Carrano C.J."/>
            <person name="Charrier B."/>
            <person name="Cho G.Y."/>
            <person name="Coelho S.M."/>
            <person name="Collen J."/>
            <person name="Corre E."/>
            <person name="Da Silva C."/>
            <person name="Delage L."/>
            <person name="Delaroque N."/>
            <person name="Dittami S.M."/>
            <person name="Doulbeau S."/>
            <person name="Elias M."/>
            <person name="Farnham G."/>
            <person name="Gachon C.M."/>
            <person name="Gschloessl B."/>
            <person name="Heesch S."/>
            <person name="Jabbari K."/>
            <person name="Jubin C."/>
            <person name="Kawai H."/>
            <person name="Kimura K."/>
            <person name="Kloareg B."/>
            <person name="Kupper F.C."/>
            <person name="Lang D."/>
            <person name="Le Bail A."/>
            <person name="Leblanc C."/>
            <person name="Lerouge P."/>
            <person name="Lohr M."/>
            <person name="Lopez P.J."/>
            <person name="Martens C."/>
            <person name="Maumus F."/>
            <person name="Michel G."/>
            <person name="Miranda-Saavedra D."/>
            <person name="Morales J."/>
            <person name="Moreau H."/>
            <person name="Motomura T."/>
            <person name="Nagasato C."/>
            <person name="Napoli C.A."/>
            <person name="Nelson D.R."/>
            <person name="Nyvall-Collen P."/>
            <person name="Peters A.F."/>
            <person name="Pommier C."/>
            <person name="Potin P."/>
            <person name="Poulain J."/>
            <person name="Quesneville H."/>
            <person name="Read B."/>
            <person name="Rensing S.A."/>
            <person name="Ritter A."/>
            <person name="Rousvoal S."/>
            <person name="Samanta M."/>
            <person name="Samson G."/>
            <person name="Schroeder D.C."/>
            <person name="Segurens B."/>
            <person name="Strittmatter M."/>
            <person name="Tonon T."/>
            <person name="Tregear J.W."/>
            <person name="Valentin K."/>
            <person name="von Dassow P."/>
            <person name="Yamagishi T."/>
            <person name="Van de Peer Y."/>
            <person name="Wincker P."/>
        </authorList>
    </citation>
    <scope>NUCLEOTIDE SEQUENCE [LARGE SCALE GENOMIC DNA]</scope>
    <source>
        <strain evidence="9">Ec32 / CCAP1310/4</strain>
    </source>
</reference>
<feature type="compositionally biased region" description="Low complexity" evidence="6">
    <location>
        <begin position="25"/>
        <end position="38"/>
    </location>
</feature>
<feature type="compositionally biased region" description="Basic and acidic residues" evidence="6">
    <location>
        <begin position="270"/>
        <end position="280"/>
    </location>
</feature>
<comment type="subcellular location">
    <subcellularLocation>
        <location evidence="2">Chromosome</location>
    </subcellularLocation>
    <subcellularLocation>
        <location evidence="1">Nucleus</location>
    </subcellularLocation>
</comment>
<gene>
    <name evidence="8" type="primary">HOP1</name>
    <name evidence="8" type="ORF">Esi_0148_0021</name>
</gene>
<evidence type="ECO:0000256" key="3">
    <source>
        <dbReference type="ARBA" id="ARBA00022454"/>
    </source>
</evidence>
<evidence type="ECO:0000256" key="1">
    <source>
        <dbReference type="ARBA" id="ARBA00004123"/>
    </source>
</evidence>
<dbReference type="GO" id="GO:0051321">
    <property type="term" value="P:meiotic cell cycle"/>
    <property type="evidence" value="ECO:0007669"/>
    <property type="project" value="UniProtKB-KW"/>
</dbReference>
<evidence type="ECO:0000256" key="6">
    <source>
        <dbReference type="SAM" id="MobiDB-lite"/>
    </source>
</evidence>
<keyword evidence="4" id="KW-0539">Nucleus</keyword>
<dbReference type="STRING" id="2880.D8LFC6"/>
<dbReference type="PANTHER" id="PTHR48225">
    <property type="entry name" value="HORMA DOMAIN-CONTAINING PROTEIN 1"/>
    <property type="match status" value="1"/>
</dbReference>
<keyword evidence="5" id="KW-0469">Meiosis</keyword>
<feature type="region of interest" description="Disordered" evidence="6">
    <location>
        <begin position="1"/>
        <end position="38"/>
    </location>
</feature>
<feature type="region of interest" description="Disordered" evidence="6">
    <location>
        <begin position="456"/>
        <end position="597"/>
    </location>
</feature>
<feature type="domain" description="HORMA" evidence="7">
    <location>
        <begin position="50"/>
        <end position="266"/>
    </location>
</feature>
<evidence type="ECO:0000256" key="4">
    <source>
        <dbReference type="ARBA" id="ARBA00023242"/>
    </source>
</evidence>
<organism evidence="8 9">
    <name type="scientific">Ectocarpus siliculosus</name>
    <name type="common">Brown alga</name>
    <name type="synonym">Conferva siliculosa</name>
    <dbReference type="NCBI Taxonomy" id="2880"/>
    <lineage>
        <taxon>Eukaryota</taxon>
        <taxon>Sar</taxon>
        <taxon>Stramenopiles</taxon>
        <taxon>Ochrophyta</taxon>
        <taxon>PX clade</taxon>
        <taxon>Phaeophyceae</taxon>
        <taxon>Ectocarpales</taxon>
        <taxon>Ectocarpaceae</taxon>
        <taxon>Ectocarpus</taxon>
    </lineage>
</organism>
<dbReference type="GO" id="GO:0005694">
    <property type="term" value="C:chromosome"/>
    <property type="evidence" value="ECO:0007669"/>
    <property type="project" value="UniProtKB-SubCell"/>
</dbReference>
<dbReference type="EMBL" id="FN649743">
    <property type="protein sequence ID" value="CBN75586.1"/>
    <property type="molecule type" value="Genomic_DNA"/>
</dbReference>
<evidence type="ECO:0000256" key="5">
    <source>
        <dbReference type="ARBA" id="ARBA00023254"/>
    </source>
</evidence>
<dbReference type="InParanoid" id="D8LFC6"/>
<dbReference type="InterPro" id="IPR051294">
    <property type="entry name" value="HORMA_MeioticProgression"/>
</dbReference>
<dbReference type="Gene3D" id="3.30.900.10">
    <property type="entry name" value="HORMA domain"/>
    <property type="match status" value="1"/>
</dbReference>
<sequence length="597" mass="66641">MTGAKARSKTNNSTNMAIIQQAGNAQQPQASRTRSAQQAQKELQAQVTETQSLTLVKNLIRVSISTVCHLRGIFPAKCFQERTYAGMKIYQLDAATRDADTDETVVKDQEAYDLTMWLESGVFKAVEHRYLRRMEFIIMSPNHENPREAYSFDLSYPEDQEDEAVIFSGTKVTTVKSAKNELINLIRSLISFGNTLGELPRERILNIKLWYFDDRTPPGWQPDYFREADPSELAFKNGKSDKEIHNKLKIKIGDLQTPHHTLSLRFRGYDTQEQSHREDPDATTADGGSNSSDDSDEDSDGERSCDGRWAKDRNLLKCKAGPEEDEEDDSDDDDEQTMVPETVSTRDVSRMVSGMMTNLNVSSNNAHPSGDNDAGHHQAFKAQENITGYEVRPAQMTVTSEYDAARAWAATQARPTHTSLMAHLEITRELAREFLEKMVHEGLFVKRNFKYHRVDPPQASSHAVQSGERLEDSSPSLSPPPSGTDMDVIIDKPEEVGHGVNGGDGGDDNLVSSEVHSARDDSETQVPAIMAHDTQLHQDRRNRTPSSMPPPAPAGRRFTGQVGRHTPEGLRHGYGGDFATPPIPTPSAPRRVQEKIR</sequence>
<evidence type="ECO:0000313" key="8">
    <source>
        <dbReference type="EMBL" id="CBN75586.1"/>
    </source>
</evidence>
<dbReference type="PANTHER" id="PTHR48225:SF7">
    <property type="entry name" value="MEIOSIS-SPECIFIC PROTEIN HOP1"/>
    <property type="match status" value="1"/>
</dbReference>
<keyword evidence="9" id="KW-1185">Reference proteome</keyword>
<feature type="compositionally biased region" description="Basic and acidic residues" evidence="6">
    <location>
        <begin position="301"/>
        <end position="315"/>
    </location>
</feature>
<dbReference type="SUPFAM" id="SSF56019">
    <property type="entry name" value="The spindle assembly checkpoint protein mad2"/>
    <property type="match status" value="1"/>
</dbReference>
<proteinExistence type="predicted"/>
<evidence type="ECO:0000259" key="7">
    <source>
        <dbReference type="PROSITE" id="PS50815"/>
    </source>
</evidence>
<dbReference type="InterPro" id="IPR003511">
    <property type="entry name" value="HORMA_dom"/>
</dbReference>
<evidence type="ECO:0000256" key="2">
    <source>
        <dbReference type="ARBA" id="ARBA00004286"/>
    </source>
</evidence>
<dbReference type="OMA" id="EQSHRED"/>
<dbReference type="EMBL" id="FN648054">
    <property type="protein sequence ID" value="CBN75586.1"/>
    <property type="molecule type" value="Genomic_DNA"/>
</dbReference>
<dbReference type="Pfam" id="PF02301">
    <property type="entry name" value="HORMA"/>
    <property type="match status" value="1"/>
</dbReference>